<organism evidence="4 5">
    <name type="scientific">Methylorubrum populi</name>
    <dbReference type="NCBI Taxonomy" id="223967"/>
    <lineage>
        <taxon>Bacteria</taxon>
        <taxon>Pseudomonadati</taxon>
        <taxon>Pseudomonadota</taxon>
        <taxon>Alphaproteobacteria</taxon>
        <taxon>Hyphomicrobiales</taxon>
        <taxon>Methylobacteriaceae</taxon>
        <taxon>Methylorubrum</taxon>
    </lineage>
</organism>
<dbReference type="SUPFAM" id="SSF50475">
    <property type="entry name" value="FMN-binding split barrel"/>
    <property type="match status" value="1"/>
</dbReference>
<evidence type="ECO:0000256" key="1">
    <source>
        <dbReference type="ARBA" id="ARBA00008898"/>
    </source>
</evidence>
<dbReference type="InterPro" id="IPR002563">
    <property type="entry name" value="Flavin_Rdtase-like_dom"/>
</dbReference>
<dbReference type="OrthoDB" id="9789254at2"/>
<proteinExistence type="inferred from homology"/>
<dbReference type="InterPro" id="IPR012349">
    <property type="entry name" value="Split_barrel_FMN-bd"/>
</dbReference>
<dbReference type="GO" id="GO:0042602">
    <property type="term" value="F:riboflavin reductase (NADPH) activity"/>
    <property type="evidence" value="ECO:0007669"/>
    <property type="project" value="TreeGrafter"/>
</dbReference>
<dbReference type="EMBL" id="AP014809">
    <property type="protein sequence ID" value="BAU93702.1"/>
    <property type="molecule type" value="Genomic_DNA"/>
</dbReference>
<dbReference type="GO" id="GO:0010181">
    <property type="term" value="F:FMN binding"/>
    <property type="evidence" value="ECO:0007669"/>
    <property type="project" value="InterPro"/>
</dbReference>
<dbReference type="RefSeq" id="WP_096487388.1">
    <property type="nucleotide sequence ID" value="NZ_AP014809.1"/>
</dbReference>
<dbReference type="PANTHER" id="PTHR30466">
    <property type="entry name" value="FLAVIN REDUCTASE"/>
    <property type="match status" value="1"/>
</dbReference>
<dbReference type="PANTHER" id="PTHR30466:SF11">
    <property type="entry name" value="FLAVIN-DEPENDENT MONOOXYGENASE, REDUCTASE SUBUNIT HSAB"/>
    <property type="match status" value="1"/>
</dbReference>
<reference evidence="4 5" key="1">
    <citation type="journal article" date="2016" name="Genome Announc.">
        <title>Complete Genome Sequence of Methylobacterium populi P-1M, Isolated from Pink-Pigmented Household Biofilm.</title>
        <authorList>
            <person name="Morohoshi T."/>
            <person name="Ikeda T."/>
        </authorList>
    </citation>
    <scope>NUCLEOTIDE SEQUENCE [LARGE SCALE GENOMIC DNA]</scope>
    <source>
        <strain evidence="4 5">P-1M</strain>
    </source>
</reference>
<protein>
    <submittedName>
        <fullName evidence="4">Flavin reductase domain-containing FMN-binding protein</fullName>
    </submittedName>
</protein>
<dbReference type="Pfam" id="PF01613">
    <property type="entry name" value="Flavin_Reduct"/>
    <property type="match status" value="1"/>
</dbReference>
<keyword evidence="2" id="KW-0560">Oxidoreductase</keyword>
<evidence type="ECO:0000259" key="3">
    <source>
        <dbReference type="SMART" id="SM00903"/>
    </source>
</evidence>
<comment type="similarity">
    <text evidence="1">Belongs to the non-flavoprotein flavin reductase family.</text>
</comment>
<gene>
    <name evidence="4" type="ORF">MPPM_5097</name>
</gene>
<accession>A0A169RHW2</accession>
<name>A0A169RHW2_9HYPH</name>
<dbReference type="Gene3D" id="2.30.110.10">
    <property type="entry name" value="Electron Transport, Fmn-binding Protein, Chain A"/>
    <property type="match status" value="1"/>
</dbReference>
<feature type="domain" description="Flavin reductase like" evidence="3">
    <location>
        <begin position="21"/>
        <end position="169"/>
    </location>
</feature>
<evidence type="ECO:0000313" key="5">
    <source>
        <dbReference type="Proteomes" id="UP000218288"/>
    </source>
</evidence>
<sequence length="173" mass="18328">MAAAALLPPPLADGALLKQAMRRLVGGVVVVTAGIGEDRVGFTATSAVSLSVDPPTMLVCVDRRASTWPVIARRRHFCVSILGAGQQAIAERFAGIGGVRGAARYRDADWSIMKSGASGLTEAQAIVDCTLDEVIERHSHAILLGAVREVRLSRVERPGLAYGNGRFIRLSPE</sequence>
<evidence type="ECO:0000313" key="4">
    <source>
        <dbReference type="EMBL" id="BAU93702.1"/>
    </source>
</evidence>
<dbReference type="Proteomes" id="UP000218288">
    <property type="component" value="Chromosome"/>
</dbReference>
<dbReference type="InterPro" id="IPR050268">
    <property type="entry name" value="NADH-dep_flavin_reductase"/>
</dbReference>
<evidence type="ECO:0000256" key="2">
    <source>
        <dbReference type="ARBA" id="ARBA00023002"/>
    </source>
</evidence>
<dbReference type="SMART" id="SM00903">
    <property type="entry name" value="Flavin_Reduct"/>
    <property type="match status" value="1"/>
</dbReference>
<dbReference type="AlphaFoldDB" id="A0A169RHW2"/>